<evidence type="ECO:0000313" key="4">
    <source>
        <dbReference type="Proteomes" id="UP000179807"/>
    </source>
</evidence>
<dbReference type="Proteomes" id="UP000179807">
    <property type="component" value="Unassembled WGS sequence"/>
</dbReference>
<dbReference type="InterPro" id="IPR050767">
    <property type="entry name" value="Sel1_AlgK"/>
</dbReference>
<dbReference type="PANTHER" id="PTHR11102:SF160">
    <property type="entry name" value="ERAD-ASSOCIATED E3 UBIQUITIN-PROTEIN LIGASE COMPONENT HRD3"/>
    <property type="match status" value="1"/>
</dbReference>
<accession>A0A1J4K9V0</accession>
<organism evidence="3 4">
    <name type="scientific">Tritrichomonas foetus</name>
    <dbReference type="NCBI Taxonomy" id="1144522"/>
    <lineage>
        <taxon>Eukaryota</taxon>
        <taxon>Metamonada</taxon>
        <taxon>Parabasalia</taxon>
        <taxon>Tritrichomonadida</taxon>
        <taxon>Tritrichomonadidae</taxon>
        <taxon>Tritrichomonas</taxon>
    </lineage>
</organism>
<dbReference type="InterPro" id="IPR006597">
    <property type="entry name" value="Sel1-like"/>
</dbReference>
<evidence type="ECO:0000256" key="2">
    <source>
        <dbReference type="SAM" id="Coils"/>
    </source>
</evidence>
<evidence type="ECO:0008006" key="5">
    <source>
        <dbReference type="Google" id="ProtNLM"/>
    </source>
</evidence>
<dbReference type="EMBL" id="MLAK01000674">
    <property type="protein sequence ID" value="OHT08207.1"/>
    <property type="molecule type" value="Genomic_DNA"/>
</dbReference>
<keyword evidence="4" id="KW-1185">Reference proteome</keyword>
<dbReference type="SMART" id="SM00671">
    <property type="entry name" value="SEL1"/>
    <property type="match status" value="3"/>
</dbReference>
<protein>
    <recommendedName>
        <fullName evidence="5">Sel1 repeat family protein</fullName>
    </recommendedName>
</protein>
<gene>
    <name evidence="3" type="ORF">TRFO_23361</name>
</gene>
<dbReference type="Gene3D" id="1.25.40.10">
    <property type="entry name" value="Tetratricopeptide repeat domain"/>
    <property type="match status" value="2"/>
</dbReference>
<name>A0A1J4K9V0_9EUKA</name>
<comment type="similarity">
    <text evidence="1">Belongs to the sel-1 family.</text>
</comment>
<proteinExistence type="inferred from homology"/>
<keyword evidence="2" id="KW-0175">Coiled coil</keyword>
<dbReference type="AlphaFoldDB" id="A0A1J4K9V0"/>
<dbReference type="OrthoDB" id="2148946at2759"/>
<dbReference type="RefSeq" id="XP_068361343.1">
    <property type="nucleotide sequence ID" value="XM_068503103.1"/>
</dbReference>
<reference evidence="3" key="1">
    <citation type="submission" date="2016-10" db="EMBL/GenBank/DDBJ databases">
        <authorList>
            <person name="Benchimol M."/>
            <person name="Almeida L.G."/>
            <person name="Vasconcelos A.T."/>
            <person name="Perreira-Neves A."/>
            <person name="Rosa I.A."/>
            <person name="Tasca T."/>
            <person name="Bogo M.R."/>
            <person name="de Souza W."/>
        </authorList>
    </citation>
    <scope>NUCLEOTIDE SEQUENCE [LARGE SCALE GENOMIC DNA]</scope>
    <source>
        <strain evidence="3">K</strain>
    </source>
</reference>
<evidence type="ECO:0000313" key="3">
    <source>
        <dbReference type="EMBL" id="OHT08207.1"/>
    </source>
</evidence>
<dbReference type="GeneID" id="94837807"/>
<comment type="caution">
    <text evidence="3">The sequence shown here is derived from an EMBL/GenBank/DDBJ whole genome shotgun (WGS) entry which is preliminary data.</text>
</comment>
<evidence type="ECO:0000256" key="1">
    <source>
        <dbReference type="ARBA" id="ARBA00038101"/>
    </source>
</evidence>
<dbReference type="Pfam" id="PF08238">
    <property type="entry name" value="Sel1"/>
    <property type="match status" value="5"/>
</dbReference>
<feature type="coiled-coil region" evidence="2">
    <location>
        <begin position="327"/>
        <end position="354"/>
    </location>
</feature>
<dbReference type="PANTHER" id="PTHR11102">
    <property type="entry name" value="SEL-1-LIKE PROTEIN"/>
    <property type="match status" value="1"/>
</dbReference>
<dbReference type="SUPFAM" id="SSF81901">
    <property type="entry name" value="HCP-like"/>
    <property type="match status" value="2"/>
</dbReference>
<sequence>MLSVIKNDDDELEEQYKIERKSHQKAELEEKKKLADEGDGEAMLWLVEKYKKEPLRRIRIESYYYMKKLAKIGDIPSMRYLAFSYKNARDVDIDMKEYLTYTKMLADEGEIDAMLKTAECYRDGIGCDQDPETSKRYYNKAFKATTQNLIAQIKEDKNNTDGLYKFSNQLLNGDVYEKNFDYGFKLLQTAASYGNQDAISDIINYFLRSGLVDTTEEEITKFLKLKKDPEYVFDLANQFLSGKLKIVGKSKVKEFDPNGPIVSFFKETAVEEEHYKLLMKFALCYREGKHQFLPKDTKEAARLFRIIIDKLPENHEAVSRLVSMYENNEIDDVNENEKEQLIKLNKKLELVHLKERADAGTSNCGFAMVNYANALIKNNIDVEEAFKYLKGAAINHKITIAMLELGEIFERGEIVEKNLEESLFYYGLGEQSKDSACALNYTKLLLCENRGDEAVEVIKNFGGERFVDKLFNKMRYEWRFSPEQNVQMLKQAADAGDVSCMKILAQYLFDGRNVAHNHQEAKKYEEMAKQYE</sequence>
<dbReference type="InterPro" id="IPR011990">
    <property type="entry name" value="TPR-like_helical_dom_sf"/>
</dbReference>
<dbReference type="VEuPathDB" id="TrichDB:TRFO_23361"/>